<evidence type="ECO:0000256" key="11">
    <source>
        <dbReference type="HAMAP-Rule" id="MF_00303"/>
    </source>
</evidence>
<dbReference type="GO" id="GO:0015031">
    <property type="term" value="P:protein transport"/>
    <property type="evidence" value="ECO:0007669"/>
    <property type="project" value="UniProtKB-UniRule"/>
</dbReference>
<dbReference type="Pfam" id="PF05697">
    <property type="entry name" value="Trigger_N"/>
    <property type="match status" value="1"/>
</dbReference>
<evidence type="ECO:0000313" key="17">
    <source>
        <dbReference type="Proteomes" id="UP000516421"/>
    </source>
</evidence>
<dbReference type="PANTHER" id="PTHR30560">
    <property type="entry name" value="TRIGGER FACTOR CHAPERONE AND PEPTIDYL-PROLYL CIS/TRANS ISOMERASE"/>
    <property type="match status" value="1"/>
</dbReference>
<dbReference type="PANTHER" id="PTHR30560:SF3">
    <property type="entry name" value="TRIGGER FACTOR-LIKE PROTEIN TIG, CHLOROPLASTIC"/>
    <property type="match status" value="1"/>
</dbReference>
<evidence type="ECO:0000313" key="16">
    <source>
        <dbReference type="EMBL" id="QNV40838.1"/>
    </source>
</evidence>
<keyword evidence="14" id="KW-0175">Coiled coil</keyword>
<dbReference type="Pfam" id="PF05698">
    <property type="entry name" value="Trigger_C"/>
    <property type="match status" value="1"/>
</dbReference>
<dbReference type="SUPFAM" id="SSF102735">
    <property type="entry name" value="Trigger factor ribosome-binding domain"/>
    <property type="match status" value="1"/>
</dbReference>
<evidence type="ECO:0000259" key="15">
    <source>
        <dbReference type="PROSITE" id="PS50059"/>
    </source>
</evidence>
<keyword evidence="17" id="KW-1185">Reference proteome</keyword>
<dbReference type="PIRSF" id="PIRSF003095">
    <property type="entry name" value="Trigger_factor"/>
    <property type="match status" value="1"/>
</dbReference>
<dbReference type="GO" id="GO:0051083">
    <property type="term" value="P:'de novo' cotranslational protein folding"/>
    <property type="evidence" value="ECO:0007669"/>
    <property type="project" value="TreeGrafter"/>
</dbReference>
<dbReference type="InterPro" id="IPR005215">
    <property type="entry name" value="Trig_fac"/>
</dbReference>
<comment type="subcellular location">
    <subcellularLocation>
        <location evidence="11">Cytoplasm</location>
    </subcellularLocation>
    <text evidence="11">About half TF is bound to the ribosome near the polypeptide exit tunnel while the other half is free in the cytoplasm.</text>
</comment>
<dbReference type="InterPro" id="IPR008880">
    <property type="entry name" value="Trigger_fac_C"/>
</dbReference>
<evidence type="ECO:0000256" key="8">
    <source>
        <dbReference type="ARBA" id="ARBA00023235"/>
    </source>
</evidence>
<dbReference type="InterPro" id="IPR037041">
    <property type="entry name" value="Trigger_fac_C_sf"/>
</dbReference>
<dbReference type="GO" id="GO:0003755">
    <property type="term" value="F:peptidyl-prolyl cis-trans isomerase activity"/>
    <property type="evidence" value="ECO:0007669"/>
    <property type="project" value="UniProtKB-UniRule"/>
</dbReference>
<dbReference type="Pfam" id="PF00254">
    <property type="entry name" value="FKBP_C"/>
    <property type="match status" value="1"/>
</dbReference>
<dbReference type="InterPro" id="IPR001179">
    <property type="entry name" value="PPIase_FKBP_dom"/>
</dbReference>
<evidence type="ECO:0000256" key="3">
    <source>
        <dbReference type="ARBA" id="ARBA00013194"/>
    </source>
</evidence>
<evidence type="ECO:0000256" key="13">
    <source>
        <dbReference type="RuleBase" id="RU003914"/>
    </source>
</evidence>
<comment type="similarity">
    <text evidence="2 11 13">Belongs to the FKBP-type PPIase family. Tig subfamily.</text>
</comment>
<keyword evidence="6 11" id="KW-0697">Rotamase</keyword>
<evidence type="ECO:0000256" key="2">
    <source>
        <dbReference type="ARBA" id="ARBA00005464"/>
    </source>
</evidence>
<dbReference type="Gene3D" id="3.30.70.1050">
    <property type="entry name" value="Trigger factor ribosome-binding domain"/>
    <property type="match status" value="1"/>
</dbReference>
<dbReference type="EC" id="5.2.1.8" evidence="3 11"/>
<evidence type="ECO:0000256" key="9">
    <source>
        <dbReference type="ARBA" id="ARBA00023306"/>
    </source>
</evidence>
<sequence>MKTAVEKLNPTLAKIEVEIPFAEFKTYLDRTYKSLAEQIQVPGFRKGKTPRALIEQRAGFDFIVENALNEGLNEFYQQALAENDLTPLAQPELDIISKPEEDARENDVKLTIEVTVRPEVEVPNYEGIKVEVAATEVSAEDEQKQLDALRSRFATLKTVDRPAANDDFVTINLNASIDGEEVDAANDLSYQVGAGTMLEGLDEALTGLSAGEDATFETKLAGGEHSGEEATVKVALTAVKERELPEADDDFAQLASEFDTIDELKEDLKKQAADSKVAEQGAEARDKVLAKLVEMADIEVPEKVIEEQINQHFNNPSAEEGHDTEEHRAEVRENAETAFKNEMILDAIAEKEEIGVEQAELIDYIITMSSQYGMDPNQFAQMLDGSGQAGLMVGEVRRSKALAAVIEKAEVKDSEGNIVDLSKYLGGNEEAEEESAE</sequence>
<keyword evidence="9 11" id="KW-0131">Cell cycle</keyword>
<dbReference type="SUPFAM" id="SSF54534">
    <property type="entry name" value="FKBP-like"/>
    <property type="match status" value="1"/>
</dbReference>
<dbReference type="KEGG" id="rama:IDM48_05495"/>
<evidence type="ECO:0000256" key="12">
    <source>
        <dbReference type="PROSITE-ProRule" id="PRU00277"/>
    </source>
</evidence>
<dbReference type="EMBL" id="CP061538">
    <property type="protein sequence ID" value="QNV40838.1"/>
    <property type="molecule type" value="Genomic_DNA"/>
</dbReference>
<feature type="coiled-coil region" evidence="14">
    <location>
        <begin position="132"/>
        <end position="159"/>
    </location>
</feature>
<dbReference type="HAMAP" id="MF_00303">
    <property type="entry name" value="Trigger_factor_Tig"/>
    <property type="match status" value="1"/>
</dbReference>
<dbReference type="SUPFAM" id="SSF109998">
    <property type="entry name" value="Triger factor/SurA peptide-binding domain-like"/>
    <property type="match status" value="1"/>
</dbReference>
<keyword evidence="11" id="KW-0963">Cytoplasm</keyword>
<organism evidence="16 17">
    <name type="scientific">Rothia amarae</name>
    <dbReference type="NCBI Taxonomy" id="169480"/>
    <lineage>
        <taxon>Bacteria</taxon>
        <taxon>Bacillati</taxon>
        <taxon>Actinomycetota</taxon>
        <taxon>Actinomycetes</taxon>
        <taxon>Micrococcales</taxon>
        <taxon>Micrococcaceae</taxon>
        <taxon>Rothia</taxon>
    </lineage>
</organism>
<comment type="domain">
    <text evidence="11">Consists of 3 domains; the N-terminus binds the ribosome, the middle domain has PPIase activity, while the C-terminus has intrinsic chaperone activity on its own.</text>
</comment>
<dbReference type="InterPro" id="IPR046357">
    <property type="entry name" value="PPIase_dom_sf"/>
</dbReference>
<keyword evidence="5 11" id="KW-0132">Cell division</keyword>
<keyword evidence="8 11" id="KW-0413">Isomerase</keyword>
<dbReference type="InterPro" id="IPR036611">
    <property type="entry name" value="Trigger_fac_ribosome-bd_sf"/>
</dbReference>
<dbReference type="PROSITE" id="PS50059">
    <property type="entry name" value="FKBP_PPIASE"/>
    <property type="match status" value="1"/>
</dbReference>
<accession>A0A7H2BME2</accession>
<protein>
    <recommendedName>
        <fullName evidence="4 11">Trigger factor</fullName>
        <shortName evidence="11">TF</shortName>
        <ecNumber evidence="3 11">5.2.1.8</ecNumber>
    </recommendedName>
    <alternativeName>
        <fullName evidence="10 11">PPIase</fullName>
    </alternativeName>
</protein>
<dbReference type="GO" id="GO:0051301">
    <property type="term" value="P:cell division"/>
    <property type="evidence" value="ECO:0007669"/>
    <property type="project" value="UniProtKB-KW"/>
</dbReference>
<dbReference type="Gene3D" id="1.10.3120.10">
    <property type="entry name" value="Trigger factor, C-terminal domain"/>
    <property type="match status" value="1"/>
</dbReference>
<comment type="function">
    <text evidence="11">Involved in protein export. Acts as a chaperone by maintaining the newly synthesized protein in an open conformation. Functions as a peptidyl-prolyl cis-trans isomerase.</text>
</comment>
<evidence type="ECO:0000256" key="7">
    <source>
        <dbReference type="ARBA" id="ARBA00023186"/>
    </source>
</evidence>
<gene>
    <name evidence="11" type="primary">tig</name>
    <name evidence="16" type="ORF">IDM48_05495</name>
</gene>
<dbReference type="AlphaFoldDB" id="A0A7H2BME2"/>
<evidence type="ECO:0000256" key="14">
    <source>
        <dbReference type="SAM" id="Coils"/>
    </source>
</evidence>
<evidence type="ECO:0000256" key="1">
    <source>
        <dbReference type="ARBA" id="ARBA00000971"/>
    </source>
</evidence>
<evidence type="ECO:0000256" key="5">
    <source>
        <dbReference type="ARBA" id="ARBA00022618"/>
    </source>
</evidence>
<dbReference type="GO" id="GO:0043335">
    <property type="term" value="P:protein unfolding"/>
    <property type="evidence" value="ECO:0007669"/>
    <property type="project" value="TreeGrafter"/>
</dbReference>
<name>A0A7H2BME2_9MICC</name>
<dbReference type="GO" id="GO:0005737">
    <property type="term" value="C:cytoplasm"/>
    <property type="evidence" value="ECO:0007669"/>
    <property type="project" value="UniProtKB-SubCell"/>
</dbReference>
<evidence type="ECO:0000256" key="6">
    <source>
        <dbReference type="ARBA" id="ARBA00023110"/>
    </source>
</evidence>
<evidence type="ECO:0000256" key="4">
    <source>
        <dbReference type="ARBA" id="ARBA00016902"/>
    </source>
</evidence>
<comment type="catalytic activity">
    <reaction evidence="1 11 12">
        <text>[protein]-peptidylproline (omega=180) = [protein]-peptidylproline (omega=0)</text>
        <dbReference type="Rhea" id="RHEA:16237"/>
        <dbReference type="Rhea" id="RHEA-COMP:10747"/>
        <dbReference type="Rhea" id="RHEA-COMP:10748"/>
        <dbReference type="ChEBI" id="CHEBI:83833"/>
        <dbReference type="ChEBI" id="CHEBI:83834"/>
        <dbReference type="EC" id="5.2.1.8"/>
    </reaction>
</comment>
<reference evidence="16 17" key="1">
    <citation type="submission" date="2020-09" db="EMBL/GenBank/DDBJ databases">
        <title>Investigation of environmental microbe.</title>
        <authorList>
            <person name="Ou Y."/>
            <person name="Kang Q."/>
        </authorList>
    </citation>
    <scope>NUCLEOTIDE SEQUENCE [LARGE SCALE GENOMIC DNA]</scope>
    <source>
        <strain evidence="16 17">KJZ-9</strain>
    </source>
</reference>
<dbReference type="NCBIfam" id="TIGR00115">
    <property type="entry name" value="tig"/>
    <property type="match status" value="1"/>
</dbReference>
<dbReference type="Gene3D" id="3.10.50.40">
    <property type="match status" value="1"/>
</dbReference>
<feature type="domain" description="PPIase FKBP-type" evidence="15">
    <location>
        <begin position="166"/>
        <end position="212"/>
    </location>
</feature>
<dbReference type="InterPro" id="IPR027304">
    <property type="entry name" value="Trigger_fact/SurA_dom_sf"/>
</dbReference>
<keyword evidence="7 11" id="KW-0143">Chaperone</keyword>
<dbReference type="GO" id="GO:0043022">
    <property type="term" value="F:ribosome binding"/>
    <property type="evidence" value="ECO:0007669"/>
    <property type="project" value="TreeGrafter"/>
</dbReference>
<dbReference type="GO" id="GO:0044183">
    <property type="term" value="F:protein folding chaperone"/>
    <property type="evidence" value="ECO:0007669"/>
    <property type="project" value="TreeGrafter"/>
</dbReference>
<evidence type="ECO:0000256" key="10">
    <source>
        <dbReference type="ARBA" id="ARBA00029986"/>
    </source>
</evidence>
<dbReference type="RefSeq" id="WP_190618480.1">
    <property type="nucleotide sequence ID" value="NZ_CP061538.1"/>
</dbReference>
<dbReference type="InterPro" id="IPR008881">
    <property type="entry name" value="Trigger_fac_ribosome-bd_bac"/>
</dbReference>
<dbReference type="Proteomes" id="UP000516421">
    <property type="component" value="Chromosome"/>
</dbReference>
<proteinExistence type="inferred from homology"/>